<dbReference type="SUPFAM" id="SSF47648">
    <property type="entry name" value="Nucleoside phosphorylase/phosphoribosyltransferase N-terminal domain"/>
    <property type="match status" value="1"/>
</dbReference>
<dbReference type="InterPro" id="IPR036320">
    <property type="entry name" value="Glycosyl_Trfase_fam3_N_dom_sf"/>
</dbReference>
<organism evidence="5 6">
    <name type="scientific">Ceratodon purpureus</name>
    <name type="common">Fire moss</name>
    <name type="synonym">Dicranum purpureum</name>
    <dbReference type="NCBI Taxonomy" id="3225"/>
    <lineage>
        <taxon>Eukaryota</taxon>
        <taxon>Viridiplantae</taxon>
        <taxon>Streptophyta</taxon>
        <taxon>Embryophyta</taxon>
        <taxon>Bryophyta</taxon>
        <taxon>Bryophytina</taxon>
        <taxon>Bryopsida</taxon>
        <taxon>Dicranidae</taxon>
        <taxon>Pseudoditrichales</taxon>
        <taxon>Ditrichaceae</taxon>
        <taxon>Ceratodon</taxon>
    </lineage>
</organism>
<dbReference type="GO" id="GO:0004048">
    <property type="term" value="F:anthranilate phosphoribosyltransferase activity"/>
    <property type="evidence" value="ECO:0007669"/>
    <property type="project" value="InterPro"/>
</dbReference>
<keyword evidence="6" id="KW-1185">Reference proteome</keyword>
<sequence>MAPTTLFLGSKLPTSLRAPNGSVAGAGRTPQGGAQQLKAWGKGRVAGARLQAVNVQSPRVTFSTSEVLEELIKGTDLTQSQTEGVMETLLADANPAVIGAFLALLRAKGETIDEVTGLASAMLKRAVPVRTIPGSLDIVGTGGDGANTVNISTGSCILAAACGAKVAKHGSRSSSSACGSADVLETLGVAVDLGPEGVAKCVEDVGVGFIFAPRYHPAMKAVAPVRKSLKIKTAFNILGPMLNPSRAPHSIVGVYHENLVQRMAKIMQHFGTKRTLVVHCEGLDEMSPLGGGRVLEVTPEKIESFVFDPCTAVDPYHFYF</sequence>
<accession>A0A8T0IZF5</accession>
<feature type="domain" description="Glycosyl transferase family 3" evidence="3">
    <location>
        <begin position="136"/>
        <end position="310"/>
    </location>
</feature>
<evidence type="ECO:0000313" key="6">
    <source>
        <dbReference type="Proteomes" id="UP000822688"/>
    </source>
</evidence>
<evidence type="ECO:0000259" key="4">
    <source>
        <dbReference type="Pfam" id="PF02885"/>
    </source>
</evidence>
<dbReference type="GO" id="GO:0000162">
    <property type="term" value="P:L-tryptophan biosynthetic process"/>
    <property type="evidence" value="ECO:0007669"/>
    <property type="project" value="InterPro"/>
</dbReference>
<evidence type="ECO:0000256" key="1">
    <source>
        <dbReference type="ARBA" id="ARBA00022676"/>
    </source>
</evidence>
<dbReference type="InterPro" id="IPR017459">
    <property type="entry name" value="Glycosyl_Trfase_fam3_N_dom"/>
</dbReference>
<dbReference type="Pfam" id="PF00591">
    <property type="entry name" value="Glycos_transf_3"/>
    <property type="match status" value="1"/>
</dbReference>
<dbReference type="Pfam" id="PF02885">
    <property type="entry name" value="Glycos_trans_3N"/>
    <property type="match status" value="1"/>
</dbReference>
<protein>
    <recommendedName>
        <fullName evidence="7">Anthranilate phosphoribosyltransferase</fullName>
    </recommendedName>
</protein>
<dbReference type="PANTHER" id="PTHR43285">
    <property type="entry name" value="ANTHRANILATE PHOSPHORIBOSYLTRANSFERASE"/>
    <property type="match status" value="1"/>
</dbReference>
<name>A0A8T0IZF5_CERPU</name>
<dbReference type="SUPFAM" id="SSF52418">
    <property type="entry name" value="Nucleoside phosphorylase/phosphoribosyltransferase catalytic domain"/>
    <property type="match status" value="1"/>
</dbReference>
<evidence type="ECO:0000256" key="2">
    <source>
        <dbReference type="ARBA" id="ARBA00022679"/>
    </source>
</evidence>
<reference evidence="5" key="1">
    <citation type="submission" date="2020-06" db="EMBL/GenBank/DDBJ databases">
        <title>WGS assembly of Ceratodon purpureus strain R40.</title>
        <authorList>
            <person name="Carey S.B."/>
            <person name="Jenkins J."/>
            <person name="Shu S."/>
            <person name="Lovell J.T."/>
            <person name="Sreedasyam A."/>
            <person name="Maumus F."/>
            <person name="Tiley G.P."/>
            <person name="Fernandez-Pozo N."/>
            <person name="Barry K."/>
            <person name="Chen C."/>
            <person name="Wang M."/>
            <person name="Lipzen A."/>
            <person name="Daum C."/>
            <person name="Saski C.A."/>
            <person name="Payton A.C."/>
            <person name="Mcbreen J.C."/>
            <person name="Conrad R.E."/>
            <person name="Kollar L.M."/>
            <person name="Olsson S."/>
            <person name="Huttunen S."/>
            <person name="Landis J.B."/>
            <person name="Wickett N.J."/>
            <person name="Johnson M.G."/>
            <person name="Rensing S.A."/>
            <person name="Grimwood J."/>
            <person name="Schmutz J."/>
            <person name="Mcdaniel S.F."/>
        </authorList>
    </citation>
    <scope>NUCLEOTIDE SEQUENCE</scope>
    <source>
        <strain evidence="5">R40</strain>
    </source>
</reference>
<dbReference type="Gene3D" id="3.40.1030.10">
    <property type="entry name" value="Nucleoside phosphorylase/phosphoribosyltransferase catalytic domain"/>
    <property type="match status" value="1"/>
</dbReference>
<comment type="caution">
    <text evidence="5">The sequence shown here is derived from an EMBL/GenBank/DDBJ whole genome shotgun (WGS) entry which is preliminary data.</text>
</comment>
<keyword evidence="2" id="KW-0808">Transferase</keyword>
<evidence type="ECO:0000313" key="5">
    <source>
        <dbReference type="EMBL" id="KAG0587743.1"/>
    </source>
</evidence>
<dbReference type="EMBL" id="CM026422">
    <property type="protein sequence ID" value="KAG0587742.1"/>
    <property type="molecule type" value="Genomic_DNA"/>
</dbReference>
<keyword evidence="1" id="KW-0328">Glycosyltransferase</keyword>
<dbReference type="InterPro" id="IPR035902">
    <property type="entry name" value="Nuc_phospho_transferase"/>
</dbReference>
<dbReference type="PANTHER" id="PTHR43285:SF2">
    <property type="entry name" value="ANTHRANILATE PHOSPHORIBOSYLTRANSFERASE"/>
    <property type="match status" value="1"/>
</dbReference>
<feature type="domain" description="Glycosyl transferase family 3 N-terminal" evidence="4">
    <location>
        <begin position="66"/>
        <end position="126"/>
    </location>
</feature>
<evidence type="ECO:0000259" key="3">
    <source>
        <dbReference type="Pfam" id="PF00591"/>
    </source>
</evidence>
<dbReference type="Proteomes" id="UP000822688">
    <property type="component" value="Chromosome 2"/>
</dbReference>
<evidence type="ECO:0008006" key="7">
    <source>
        <dbReference type="Google" id="ProtNLM"/>
    </source>
</evidence>
<dbReference type="GO" id="GO:0005829">
    <property type="term" value="C:cytosol"/>
    <property type="evidence" value="ECO:0007669"/>
    <property type="project" value="TreeGrafter"/>
</dbReference>
<gene>
    <name evidence="5" type="ORF">KC19_2G188500</name>
</gene>
<dbReference type="InterPro" id="IPR005940">
    <property type="entry name" value="Anthranilate_Pribosyl_Tfrase"/>
</dbReference>
<dbReference type="NCBIfam" id="TIGR01245">
    <property type="entry name" value="trpD"/>
    <property type="match status" value="1"/>
</dbReference>
<proteinExistence type="predicted"/>
<dbReference type="Gene3D" id="1.20.970.10">
    <property type="entry name" value="Transferase, Pyrimidine Nucleoside Phosphorylase, Chain C"/>
    <property type="match status" value="1"/>
</dbReference>
<dbReference type="AlphaFoldDB" id="A0A8T0IZF5"/>
<dbReference type="InterPro" id="IPR000312">
    <property type="entry name" value="Glycosyl_Trfase_fam3"/>
</dbReference>
<dbReference type="EMBL" id="CM026422">
    <property type="protein sequence ID" value="KAG0587743.1"/>
    <property type="molecule type" value="Genomic_DNA"/>
</dbReference>